<dbReference type="EMBL" id="CSBK01000041">
    <property type="protein sequence ID" value="COW83659.1"/>
    <property type="molecule type" value="Genomic_DNA"/>
</dbReference>
<organism evidence="2 3">
    <name type="scientific">Mycobacterium tuberculosis</name>
    <dbReference type="NCBI Taxonomy" id="1773"/>
    <lineage>
        <taxon>Bacteria</taxon>
        <taxon>Bacillati</taxon>
        <taxon>Actinomycetota</taxon>
        <taxon>Actinomycetes</taxon>
        <taxon>Mycobacteriales</taxon>
        <taxon>Mycobacteriaceae</taxon>
        <taxon>Mycobacterium</taxon>
        <taxon>Mycobacterium tuberculosis complex</taxon>
    </lineage>
</organism>
<evidence type="ECO:0000256" key="1">
    <source>
        <dbReference type="SAM" id="MobiDB-lite"/>
    </source>
</evidence>
<sequence>MVSPRTVWIQPPNSSALLTVADRLTTRTSSGSCRITSSHTGPRIRSARKCTSSITT</sequence>
<dbReference type="AlphaFoldDB" id="A0A916L7G3"/>
<accession>A0A916L7G3</accession>
<comment type="caution">
    <text evidence="2">The sequence shown here is derived from an EMBL/GenBank/DDBJ whole genome shotgun (WGS) entry which is preliminary data.</text>
</comment>
<feature type="region of interest" description="Disordered" evidence="1">
    <location>
        <begin position="28"/>
        <end position="56"/>
    </location>
</feature>
<protein>
    <submittedName>
        <fullName evidence="2">Uncharacterized protein</fullName>
    </submittedName>
</protein>
<evidence type="ECO:0000313" key="2">
    <source>
        <dbReference type="EMBL" id="COW83659.1"/>
    </source>
</evidence>
<reference evidence="3" key="1">
    <citation type="submission" date="2015-03" db="EMBL/GenBank/DDBJ databases">
        <authorList>
            <consortium name="Pathogen Informatics"/>
        </authorList>
    </citation>
    <scope>NUCLEOTIDE SEQUENCE [LARGE SCALE GENOMIC DNA]</scope>
    <source>
        <strain evidence="3">N09902308</strain>
    </source>
</reference>
<gene>
    <name evidence="2" type="ORF">ERS007739_00169</name>
</gene>
<name>A0A916L7G3_MYCTX</name>
<dbReference type="Proteomes" id="UP000039021">
    <property type="component" value="Unassembled WGS sequence"/>
</dbReference>
<evidence type="ECO:0000313" key="3">
    <source>
        <dbReference type="Proteomes" id="UP000039021"/>
    </source>
</evidence>
<feature type="compositionally biased region" description="Polar residues" evidence="1">
    <location>
        <begin position="28"/>
        <end position="40"/>
    </location>
</feature>
<proteinExistence type="predicted"/>